<dbReference type="InterPro" id="IPR002068">
    <property type="entry name" value="A-crystallin/Hsp20_dom"/>
</dbReference>
<dbReference type="Proteomes" id="UP001155587">
    <property type="component" value="Unassembled WGS sequence"/>
</dbReference>
<evidence type="ECO:0000256" key="2">
    <source>
        <dbReference type="RuleBase" id="RU003616"/>
    </source>
</evidence>
<dbReference type="RefSeq" id="WP_237300825.1">
    <property type="nucleotide sequence ID" value="NZ_JAKRRY010000064.1"/>
</dbReference>
<name>A0A9X3CSU5_9VIBR</name>
<evidence type="ECO:0000256" key="1">
    <source>
        <dbReference type="PROSITE-ProRule" id="PRU00285"/>
    </source>
</evidence>
<evidence type="ECO:0000313" key="5">
    <source>
        <dbReference type="Proteomes" id="UP001155587"/>
    </source>
</evidence>
<protein>
    <submittedName>
        <fullName evidence="4">Hsp20/alpha crystallin family protein</fullName>
    </submittedName>
</protein>
<gene>
    <name evidence="4" type="ORF">MD535_24340</name>
</gene>
<dbReference type="InterPro" id="IPR031107">
    <property type="entry name" value="Small_HSP"/>
</dbReference>
<dbReference type="CDD" id="cd06464">
    <property type="entry name" value="ACD_sHsps-like"/>
    <property type="match status" value="1"/>
</dbReference>
<evidence type="ECO:0000313" key="4">
    <source>
        <dbReference type="EMBL" id="MCW8349121.1"/>
    </source>
</evidence>
<dbReference type="AlphaFoldDB" id="A0A9X3CSU5"/>
<dbReference type="SUPFAM" id="SSF49764">
    <property type="entry name" value="HSP20-like chaperones"/>
    <property type="match status" value="1"/>
</dbReference>
<keyword evidence="5" id="KW-1185">Reference proteome</keyword>
<dbReference type="PANTHER" id="PTHR11527">
    <property type="entry name" value="HEAT-SHOCK PROTEIN 20 FAMILY MEMBER"/>
    <property type="match status" value="1"/>
</dbReference>
<comment type="similarity">
    <text evidence="1 2">Belongs to the small heat shock protein (HSP20) family.</text>
</comment>
<reference evidence="4" key="1">
    <citation type="submission" date="2022-02" db="EMBL/GenBank/DDBJ databases">
        <title>Vibrio sp. nov, a new bacterium isolated from seawater.</title>
        <authorList>
            <person name="Yuan Y."/>
        </authorList>
    </citation>
    <scope>NUCLEOTIDE SEQUENCE</scope>
    <source>
        <strain evidence="4">ZSDZ65</strain>
    </source>
</reference>
<comment type="caution">
    <text evidence="4">The sequence shown here is derived from an EMBL/GenBank/DDBJ whole genome shotgun (WGS) entry which is preliminary data.</text>
</comment>
<dbReference type="PROSITE" id="PS01031">
    <property type="entry name" value="SHSP"/>
    <property type="match status" value="1"/>
</dbReference>
<dbReference type="Gene3D" id="2.60.40.790">
    <property type="match status" value="1"/>
</dbReference>
<sequence length="205" mass="23102">MNIEKLTPWNWFKHEDDSKNQIPVSKNEAFSEVISGENTIASSQKSALGSLIQLQNQMDRLFEEAWQRFGIQGFSHGAPIGSLLENNLFGPQALYSNRAKLDISSSENGYEISVELPGLSDDEIQVELSANTLIVKGQMQEEKESKDKQYYRMERSMGTFQRTLSLPEDIDKDNISASMKNGLLVIQIPRKATKNDNVKRISISS</sequence>
<dbReference type="InterPro" id="IPR008978">
    <property type="entry name" value="HSP20-like_chaperone"/>
</dbReference>
<proteinExistence type="inferred from homology"/>
<evidence type="ECO:0000259" key="3">
    <source>
        <dbReference type="PROSITE" id="PS01031"/>
    </source>
</evidence>
<dbReference type="EMBL" id="JAKRRY010000064">
    <property type="protein sequence ID" value="MCW8349121.1"/>
    <property type="molecule type" value="Genomic_DNA"/>
</dbReference>
<organism evidence="4 5">
    <name type="scientific">Vibrio qingdaonensis</name>
    <dbReference type="NCBI Taxonomy" id="2829491"/>
    <lineage>
        <taxon>Bacteria</taxon>
        <taxon>Pseudomonadati</taxon>
        <taxon>Pseudomonadota</taxon>
        <taxon>Gammaproteobacteria</taxon>
        <taxon>Vibrionales</taxon>
        <taxon>Vibrionaceae</taxon>
        <taxon>Vibrio</taxon>
    </lineage>
</organism>
<accession>A0A9X3CSU5</accession>
<dbReference type="Pfam" id="PF00011">
    <property type="entry name" value="HSP20"/>
    <property type="match status" value="1"/>
</dbReference>
<feature type="domain" description="SHSP" evidence="3">
    <location>
        <begin position="92"/>
        <end position="205"/>
    </location>
</feature>